<accession>A0AAD2FET0</accession>
<reference evidence="2" key="1">
    <citation type="submission" date="2023-08" db="EMBL/GenBank/DDBJ databases">
        <authorList>
            <person name="Audoor S."/>
            <person name="Bilcke G."/>
        </authorList>
    </citation>
    <scope>NUCLEOTIDE SEQUENCE</scope>
</reference>
<keyword evidence="3" id="KW-1185">Reference proteome</keyword>
<protein>
    <submittedName>
        <fullName evidence="2">Uncharacterized protein</fullName>
    </submittedName>
</protein>
<comment type="caution">
    <text evidence="2">The sequence shown here is derived from an EMBL/GenBank/DDBJ whole genome shotgun (WGS) entry which is preliminary data.</text>
</comment>
<dbReference type="AlphaFoldDB" id="A0AAD2FET0"/>
<evidence type="ECO:0000256" key="1">
    <source>
        <dbReference type="SAM" id="MobiDB-lite"/>
    </source>
</evidence>
<dbReference type="Proteomes" id="UP001295423">
    <property type="component" value="Unassembled WGS sequence"/>
</dbReference>
<feature type="non-terminal residue" evidence="2">
    <location>
        <position position="1"/>
    </location>
</feature>
<gene>
    <name evidence="2" type="ORF">CYCCA115_LOCUS3335</name>
</gene>
<sequence>MRVQQHGSLHLTLHKTQKSKPKGRKYFSTVSTFHRLYKKAWRQEVFGNQAFTIWSSRTAEHSGQEISKCPGWWAEASMDQASDVHSYNDIAVFILTGLKAYDPSLGVLMPQLWSSMQNLLSLGDLEDANDDEGSWALCKYFLRSGIIPPIVEEFKQLERESKIAKALSKSKKRLASTPENPYGAWFRDFAVKTKAYAAIASTDTAAQNKFKDDIFEAVLATGFLC</sequence>
<dbReference type="EMBL" id="CAKOGP040000279">
    <property type="protein sequence ID" value="CAJ1933504.1"/>
    <property type="molecule type" value="Genomic_DNA"/>
</dbReference>
<feature type="region of interest" description="Disordered" evidence="1">
    <location>
        <begin position="1"/>
        <end position="23"/>
    </location>
</feature>
<feature type="compositionally biased region" description="Basic residues" evidence="1">
    <location>
        <begin position="12"/>
        <end position="23"/>
    </location>
</feature>
<name>A0AAD2FET0_9STRA</name>
<organism evidence="2 3">
    <name type="scientific">Cylindrotheca closterium</name>
    <dbReference type="NCBI Taxonomy" id="2856"/>
    <lineage>
        <taxon>Eukaryota</taxon>
        <taxon>Sar</taxon>
        <taxon>Stramenopiles</taxon>
        <taxon>Ochrophyta</taxon>
        <taxon>Bacillariophyta</taxon>
        <taxon>Bacillariophyceae</taxon>
        <taxon>Bacillariophycidae</taxon>
        <taxon>Bacillariales</taxon>
        <taxon>Bacillariaceae</taxon>
        <taxon>Cylindrotheca</taxon>
    </lineage>
</organism>
<evidence type="ECO:0000313" key="3">
    <source>
        <dbReference type="Proteomes" id="UP001295423"/>
    </source>
</evidence>
<evidence type="ECO:0000313" key="2">
    <source>
        <dbReference type="EMBL" id="CAJ1933504.1"/>
    </source>
</evidence>
<proteinExistence type="predicted"/>